<protein>
    <recommendedName>
        <fullName evidence="4">DUF4129 domain-containing protein</fullName>
    </recommendedName>
</protein>
<feature type="compositionally biased region" description="Polar residues" evidence="1">
    <location>
        <begin position="410"/>
        <end position="426"/>
    </location>
</feature>
<keyword evidence="2" id="KW-1133">Transmembrane helix</keyword>
<evidence type="ECO:0008006" key="4">
    <source>
        <dbReference type="Google" id="ProtNLM"/>
    </source>
</evidence>
<dbReference type="EMBL" id="VSSQ01000226">
    <property type="protein sequence ID" value="MPL86711.1"/>
    <property type="molecule type" value="Genomic_DNA"/>
</dbReference>
<dbReference type="AlphaFoldDB" id="A0A644V6B2"/>
<evidence type="ECO:0000256" key="2">
    <source>
        <dbReference type="SAM" id="Phobius"/>
    </source>
</evidence>
<comment type="caution">
    <text evidence="3">The sequence shown here is derived from an EMBL/GenBank/DDBJ whole genome shotgun (WGS) entry which is preliminary data.</text>
</comment>
<organism evidence="3">
    <name type="scientific">bioreactor metagenome</name>
    <dbReference type="NCBI Taxonomy" id="1076179"/>
    <lineage>
        <taxon>unclassified sequences</taxon>
        <taxon>metagenomes</taxon>
        <taxon>ecological metagenomes</taxon>
    </lineage>
</organism>
<reference evidence="3" key="1">
    <citation type="submission" date="2019-08" db="EMBL/GenBank/DDBJ databases">
        <authorList>
            <person name="Kucharzyk K."/>
            <person name="Murdoch R.W."/>
            <person name="Higgins S."/>
            <person name="Loffler F."/>
        </authorList>
    </citation>
    <scope>NUCLEOTIDE SEQUENCE</scope>
</reference>
<keyword evidence="2" id="KW-0812">Transmembrane</keyword>
<feature type="transmembrane region" description="Helical" evidence="2">
    <location>
        <begin position="336"/>
        <end position="358"/>
    </location>
</feature>
<sequence length="515" mass="53822">MTHAQHKFLTTKRSGLSGIVQRSAVLLLILTLFLAGGFSCSAAAEEAEPVQTNGAAAELSALAAALNSTAASLKTGDPRTAAAEIGLISADLDNVRTVLAGTPLASSEVQDLIRIKNRLDTSAADLLIEDPDTSAAVSALTEAKADVSAVSNTLTTTYAWARQNQEDYGSDLPILETSLLGLAAVSLSLENTTASLAAGSPDIAAAGGQLSRHIDDLSLIRDRLAADSAPAVLTDELNMTVASLGTAADSLQNGGDLMTAADMISSAAVVLVRLSADTAALPTTTPTEPPAETPTPTVTMPETTMTVVPTQTNLVETPTPEVIIPDETEGDGGAGFLAPVIIGVLGLILIVAGLFIYLKKPFGRKKIAELPTQKSADHAPEQKEERFVPVPSFSEKPDVAEVQKQPAEPEQTQTLPPAAEQVSSPEPKTRPVSPDPNAAPAEQFRLVAAQIAKIRGIQTPSEALTPRELIDLKKPSSLIEEYVTLYEKVRYSPGSAPEDNARLAELAARILKENT</sequence>
<keyword evidence="2" id="KW-0472">Membrane</keyword>
<evidence type="ECO:0000313" key="3">
    <source>
        <dbReference type="EMBL" id="MPL86711.1"/>
    </source>
</evidence>
<accession>A0A644V6B2</accession>
<name>A0A644V6B2_9ZZZZ</name>
<feature type="compositionally biased region" description="Basic and acidic residues" evidence="1">
    <location>
        <begin position="375"/>
        <end position="387"/>
    </location>
</feature>
<evidence type="ECO:0000256" key="1">
    <source>
        <dbReference type="SAM" id="MobiDB-lite"/>
    </source>
</evidence>
<feature type="region of interest" description="Disordered" evidence="1">
    <location>
        <begin position="372"/>
        <end position="438"/>
    </location>
</feature>
<feature type="region of interest" description="Disordered" evidence="1">
    <location>
        <begin position="281"/>
        <end position="300"/>
    </location>
</feature>
<gene>
    <name evidence="3" type="ORF">SDC9_32697</name>
</gene>
<proteinExistence type="predicted"/>